<comment type="caution">
    <text evidence="3">The sequence shown here is derived from an EMBL/GenBank/DDBJ whole genome shotgun (WGS) entry which is preliminary data.</text>
</comment>
<evidence type="ECO:0000313" key="4">
    <source>
        <dbReference type="Proteomes" id="UP001152747"/>
    </source>
</evidence>
<accession>A0A9P1J066</accession>
<dbReference type="CDD" id="cd00037">
    <property type="entry name" value="CLECT"/>
    <property type="match status" value="2"/>
</dbReference>
<evidence type="ECO:0000259" key="2">
    <source>
        <dbReference type="PROSITE" id="PS50041"/>
    </source>
</evidence>
<evidence type="ECO:0000256" key="1">
    <source>
        <dbReference type="SAM" id="SignalP"/>
    </source>
</evidence>
<dbReference type="Pfam" id="PF00059">
    <property type="entry name" value="Lectin_C"/>
    <property type="match status" value="2"/>
</dbReference>
<gene>
    <name evidence="3" type="ORF">CAMP_LOCUS16887</name>
</gene>
<feature type="domain" description="C-type lectin" evidence="2">
    <location>
        <begin position="28"/>
        <end position="143"/>
    </location>
</feature>
<dbReference type="SMART" id="SM00034">
    <property type="entry name" value="CLECT"/>
    <property type="match status" value="2"/>
</dbReference>
<dbReference type="SUPFAM" id="SSF56436">
    <property type="entry name" value="C-type lectin-like"/>
    <property type="match status" value="2"/>
</dbReference>
<protein>
    <recommendedName>
        <fullName evidence="2">C-type lectin domain-containing protein</fullName>
    </recommendedName>
</protein>
<dbReference type="InterPro" id="IPR001304">
    <property type="entry name" value="C-type_lectin-like"/>
</dbReference>
<keyword evidence="4" id="KW-1185">Reference proteome</keyword>
<dbReference type="InterPro" id="IPR016187">
    <property type="entry name" value="CTDL_fold"/>
</dbReference>
<reference evidence="3" key="1">
    <citation type="submission" date="2022-11" db="EMBL/GenBank/DDBJ databases">
        <authorList>
            <person name="Kikuchi T."/>
        </authorList>
    </citation>
    <scope>NUCLEOTIDE SEQUENCE</scope>
    <source>
        <strain evidence="3">PS1010</strain>
    </source>
</reference>
<dbReference type="Proteomes" id="UP001152747">
    <property type="component" value="Unassembled WGS sequence"/>
</dbReference>
<dbReference type="PROSITE" id="PS50041">
    <property type="entry name" value="C_TYPE_LECTIN_2"/>
    <property type="match status" value="1"/>
</dbReference>
<feature type="signal peptide" evidence="1">
    <location>
        <begin position="1"/>
        <end position="19"/>
    </location>
</feature>
<dbReference type="InterPro" id="IPR016186">
    <property type="entry name" value="C-type_lectin-like/link_sf"/>
</dbReference>
<feature type="chain" id="PRO_5040264351" description="C-type lectin domain-containing protein" evidence="1">
    <location>
        <begin position="20"/>
        <end position="324"/>
    </location>
</feature>
<dbReference type="EMBL" id="CANHGI010000006">
    <property type="protein sequence ID" value="CAI5454250.1"/>
    <property type="molecule type" value="Genomic_DNA"/>
</dbReference>
<dbReference type="OrthoDB" id="5778772at2759"/>
<sequence length="324" mass="36360">MRSTLLSLLLLNLSAFCYASCPSGMTAHDSKCYAYLGMDFSRNNSLSVCQATYGPYARLAKPTSKIENDFLTRMVQTNAVWYTWLDYISNGVYFVDENGQTPKYTDFAIGEPFSVASGYCLTLGMSGFWYAQPCTENHSALCELDYYITTKKTTPTPKVTSTTAPQQGYPSCMYKYLNTVPCPSGWDYYPATCSCFKVISNMTYYNSLNYCRALGGYLASVHTSGEAAFIRGVAMKQSDYWIYTATGRDNIIVGLNYNYDNRTLQWDDSTPFDYPQGFAPGEPSSLTLQGQIILTNPMGYTTYMRMFDCSSQSCRYAACKKTVY</sequence>
<organism evidence="3 4">
    <name type="scientific">Caenorhabditis angaria</name>
    <dbReference type="NCBI Taxonomy" id="860376"/>
    <lineage>
        <taxon>Eukaryota</taxon>
        <taxon>Metazoa</taxon>
        <taxon>Ecdysozoa</taxon>
        <taxon>Nematoda</taxon>
        <taxon>Chromadorea</taxon>
        <taxon>Rhabditida</taxon>
        <taxon>Rhabditina</taxon>
        <taxon>Rhabditomorpha</taxon>
        <taxon>Rhabditoidea</taxon>
        <taxon>Rhabditidae</taxon>
        <taxon>Peloderinae</taxon>
        <taxon>Caenorhabditis</taxon>
    </lineage>
</organism>
<evidence type="ECO:0000313" key="3">
    <source>
        <dbReference type="EMBL" id="CAI5454250.1"/>
    </source>
</evidence>
<dbReference type="Gene3D" id="3.10.100.10">
    <property type="entry name" value="Mannose-Binding Protein A, subunit A"/>
    <property type="match status" value="2"/>
</dbReference>
<dbReference type="InterPro" id="IPR050111">
    <property type="entry name" value="C-type_lectin/snaclec_domain"/>
</dbReference>
<proteinExistence type="predicted"/>
<dbReference type="PANTHER" id="PTHR22803">
    <property type="entry name" value="MANNOSE, PHOSPHOLIPASE, LECTIN RECEPTOR RELATED"/>
    <property type="match status" value="1"/>
</dbReference>
<dbReference type="AlphaFoldDB" id="A0A9P1J066"/>
<keyword evidence="1" id="KW-0732">Signal</keyword>
<name>A0A9P1J066_9PELO</name>